<gene>
    <name evidence="2" type="ORF">GCWU000325_00102</name>
</gene>
<dbReference type="EMBL" id="ACIJ02000002">
    <property type="protein sequence ID" value="EEX72938.1"/>
    <property type="molecule type" value="Genomic_DNA"/>
</dbReference>
<evidence type="ECO:0000313" key="2">
    <source>
        <dbReference type="EMBL" id="EEX72938.1"/>
    </source>
</evidence>
<feature type="chain" id="PRO_5002998243" evidence="1">
    <location>
        <begin position="23"/>
        <end position="74"/>
    </location>
</feature>
<dbReference type="RefSeq" id="WP_006253872.1">
    <property type="nucleotide sequence ID" value="NZ_GG700642.1"/>
</dbReference>
<sequence length="74" mass="8400">MKRIKHLIILLFLASLSIPTSAQYVTDSMDFNAESIAIDSIEDDEIDPTVYLDSLRLLVETNPQDGNAWLDFKQ</sequence>
<accession>C9LD52</accession>
<feature type="signal peptide" evidence="1">
    <location>
        <begin position="1"/>
        <end position="22"/>
    </location>
</feature>
<dbReference type="Proteomes" id="UP000003460">
    <property type="component" value="Unassembled WGS sequence"/>
</dbReference>
<dbReference type="STRING" id="626522.GCWU000325_00102"/>
<keyword evidence="3" id="KW-1185">Reference proteome</keyword>
<proteinExistence type="predicted"/>
<dbReference type="GeneID" id="84575478"/>
<name>C9LD52_9BACT</name>
<evidence type="ECO:0000256" key="1">
    <source>
        <dbReference type="SAM" id="SignalP"/>
    </source>
</evidence>
<evidence type="ECO:0000313" key="3">
    <source>
        <dbReference type="Proteomes" id="UP000003460"/>
    </source>
</evidence>
<dbReference type="HOGENOM" id="CLU_2684786_0_0_10"/>
<organism evidence="2 3">
    <name type="scientific">Alloprevotella tannerae ATCC 51259</name>
    <dbReference type="NCBI Taxonomy" id="626522"/>
    <lineage>
        <taxon>Bacteria</taxon>
        <taxon>Pseudomonadati</taxon>
        <taxon>Bacteroidota</taxon>
        <taxon>Bacteroidia</taxon>
        <taxon>Bacteroidales</taxon>
        <taxon>Prevotellaceae</taxon>
        <taxon>Alloprevotella</taxon>
    </lineage>
</organism>
<reference evidence="2" key="1">
    <citation type="submission" date="2009-09" db="EMBL/GenBank/DDBJ databases">
        <authorList>
            <person name="Weinstock G."/>
            <person name="Sodergren E."/>
            <person name="Clifton S."/>
            <person name="Fulton L."/>
            <person name="Fulton B."/>
            <person name="Courtney L."/>
            <person name="Fronick C."/>
            <person name="Harrison M."/>
            <person name="Strong C."/>
            <person name="Farmer C."/>
            <person name="Delahaunty K."/>
            <person name="Markovic C."/>
            <person name="Hall O."/>
            <person name="Minx P."/>
            <person name="Tomlinson C."/>
            <person name="Mitreva M."/>
            <person name="Nelson J."/>
            <person name="Hou S."/>
            <person name="Wollam A."/>
            <person name="Pepin K.H."/>
            <person name="Johnson M."/>
            <person name="Bhonagiri V."/>
            <person name="Nash W.E."/>
            <person name="Warren W."/>
            <person name="Chinwalla A."/>
            <person name="Mardis E.R."/>
            <person name="Wilson R.K."/>
        </authorList>
    </citation>
    <scope>NUCLEOTIDE SEQUENCE [LARGE SCALE GENOMIC DNA]</scope>
    <source>
        <strain evidence="2">ATCC 51259</strain>
    </source>
</reference>
<comment type="caution">
    <text evidence="2">The sequence shown here is derived from an EMBL/GenBank/DDBJ whole genome shotgun (WGS) entry which is preliminary data.</text>
</comment>
<protein>
    <submittedName>
        <fullName evidence="2">Uncharacterized protein</fullName>
    </submittedName>
</protein>
<dbReference type="AlphaFoldDB" id="C9LD52"/>
<keyword evidence="1" id="KW-0732">Signal</keyword>